<keyword evidence="4" id="KW-1185">Reference proteome</keyword>
<dbReference type="AlphaFoldDB" id="A0A1S2NV10"/>
<dbReference type="InterPro" id="IPR013830">
    <property type="entry name" value="SGNH_hydro"/>
</dbReference>
<sequence length="224" mass="24043">MAHGRDAAPSRTRGGGNGRERIMIRLADTPMTWVATGDSITQGVLHTHGARGWAEHVHERVGWQLGRLTDVLINSGVSGWSAGDVLGAHDWLIGRFQPDVLSVSLGTNDCLAGEAGLPAFHDAMRKIIDNVGEGTQIVLHTPVLVSFSGRERRAAMPAYCQAVRELAAETGALLVDHEAHWLAHHGTADPIPWLDDAAHPNATGHLEMANHALRVMGLGELEQP</sequence>
<name>A0A1S2NV10_9ACTN</name>
<dbReference type="STRING" id="1428652.BIV24_29530"/>
<evidence type="ECO:0000259" key="2">
    <source>
        <dbReference type="Pfam" id="PF13472"/>
    </source>
</evidence>
<dbReference type="Gene3D" id="3.40.50.1110">
    <property type="entry name" value="SGNH hydrolase"/>
    <property type="match status" value="1"/>
</dbReference>
<accession>A0A1S2NV10</accession>
<proteinExistence type="predicted"/>
<dbReference type="SUPFAM" id="SSF52266">
    <property type="entry name" value="SGNH hydrolase"/>
    <property type="match status" value="1"/>
</dbReference>
<reference evidence="3 4" key="1">
    <citation type="submission" date="2016-10" db="EMBL/GenBank/DDBJ databases">
        <title>Genome sequence of Streptomyces sp. MUSC 93.</title>
        <authorList>
            <person name="Lee L.-H."/>
            <person name="Ser H.-L."/>
            <person name="Law J.W.-F."/>
        </authorList>
    </citation>
    <scope>NUCLEOTIDE SEQUENCE [LARGE SCALE GENOMIC DNA]</scope>
    <source>
        <strain evidence="3 4">MUSC 93</strain>
    </source>
</reference>
<dbReference type="PANTHER" id="PTHR30383">
    <property type="entry name" value="THIOESTERASE 1/PROTEASE 1/LYSOPHOSPHOLIPASE L1"/>
    <property type="match status" value="1"/>
</dbReference>
<dbReference type="EMBL" id="MLYP01000102">
    <property type="protein sequence ID" value="OIJ85055.1"/>
    <property type="molecule type" value="Genomic_DNA"/>
</dbReference>
<evidence type="ECO:0000313" key="3">
    <source>
        <dbReference type="EMBL" id="OIJ85055.1"/>
    </source>
</evidence>
<protein>
    <recommendedName>
        <fullName evidence="2">SGNH hydrolase-type esterase domain-containing protein</fullName>
    </recommendedName>
</protein>
<feature type="domain" description="SGNH hydrolase-type esterase" evidence="2">
    <location>
        <begin position="36"/>
        <end position="205"/>
    </location>
</feature>
<dbReference type="InterPro" id="IPR051532">
    <property type="entry name" value="Ester_Hydrolysis_Enzymes"/>
</dbReference>
<feature type="region of interest" description="Disordered" evidence="1">
    <location>
        <begin position="1"/>
        <end position="20"/>
    </location>
</feature>
<organism evidence="3 4">
    <name type="scientific">Streptomyces colonosanans</name>
    <dbReference type="NCBI Taxonomy" id="1428652"/>
    <lineage>
        <taxon>Bacteria</taxon>
        <taxon>Bacillati</taxon>
        <taxon>Actinomycetota</taxon>
        <taxon>Actinomycetes</taxon>
        <taxon>Kitasatosporales</taxon>
        <taxon>Streptomycetaceae</taxon>
        <taxon>Streptomyces</taxon>
    </lineage>
</organism>
<dbReference type="Pfam" id="PF13472">
    <property type="entry name" value="Lipase_GDSL_2"/>
    <property type="match status" value="1"/>
</dbReference>
<dbReference type="OrthoDB" id="3288625at2"/>
<dbReference type="InterPro" id="IPR036514">
    <property type="entry name" value="SGNH_hydro_sf"/>
</dbReference>
<gene>
    <name evidence="3" type="ORF">BIV24_29530</name>
</gene>
<comment type="caution">
    <text evidence="3">The sequence shown here is derived from an EMBL/GenBank/DDBJ whole genome shotgun (WGS) entry which is preliminary data.</text>
</comment>
<evidence type="ECO:0000256" key="1">
    <source>
        <dbReference type="SAM" id="MobiDB-lite"/>
    </source>
</evidence>
<evidence type="ECO:0000313" key="4">
    <source>
        <dbReference type="Proteomes" id="UP000179935"/>
    </source>
</evidence>
<dbReference type="Proteomes" id="UP000179935">
    <property type="component" value="Unassembled WGS sequence"/>
</dbReference>